<name>A0A834L1J4_ORYME</name>
<gene>
    <name evidence="1" type="ORF">FQA47_016926</name>
</gene>
<protein>
    <submittedName>
        <fullName evidence="1">Uncharacterized protein</fullName>
    </submittedName>
</protein>
<organism evidence="1 2">
    <name type="scientific">Oryzias melastigma</name>
    <name type="common">Marine medaka</name>
    <dbReference type="NCBI Taxonomy" id="30732"/>
    <lineage>
        <taxon>Eukaryota</taxon>
        <taxon>Metazoa</taxon>
        <taxon>Chordata</taxon>
        <taxon>Craniata</taxon>
        <taxon>Vertebrata</taxon>
        <taxon>Euteleostomi</taxon>
        <taxon>Actinopterygii</taxon>
        <taxon>Neopterygii</taxon>
        <taxon>Teleostei</taxon>
        <taxon>Neoteleostei</taxon>
        <taxon>Acanthomorphata</taxon>
        <taxon>Ovalentaria</taxon>
        <taxon>Atherinomorphae</taxon>
        <taxon>Beloniformes</taxon>
        <taxon>Adrianichthyidae</taxon>
        <taxon>Oryziinae</taxon>
        <taxon>Oryzias</taxon>
    </lineage>
</organism>
<dbReference type="AlphaFoldDB" id="A0A834L1J4"/>
<evidence type="ECO:0000313" key="1">
    <source>
        <dbReference type="EMBL" id="KAF6738294.1"/>
    </source>
</evidence>
<dbReference type="Proteomes" id="UP000646548">
    <property type="component" value="Unassembled WGS sequence"/>
</dbReference>
<proteinExistence type="predicted"/>
<comment type="caution">
    <text evidence="1">The sequence shown here is derived from an EMBL/GenBank/DDBJ whole genome shotgun (WGS) entry which is preliminary data.</text>
</comment>
<evidence type="ECO:0000313" key="2">
    <source>
        <dbReference type="Proteomes" id="UP000646548"/>
    </source>
</evidence>
<accession>A0A834L1J4</accession>
<reference evidence="1" key="1">
    <citation type="journal article" name="BMC Genomics">
        <title>Long-read sequencing and de novo genome assembly of marine medaka (Oryzias melastigma).</title>
        <authorList>
            <person name="Liang P."/>
            <person name="Saqib H.S.A."/>
            <person name="Ni X."/>
            <person name="Shen Y."/>
        </authorList>
    </citation>
    <scope>NUCLEOTIDE SEQUENCE</scope>
    <source>
        <strain evidence="1">Bigg-433</strain>
    </source>
</reference>
<dbReference type="EMBL" id="WKFB01000031">
    <property type="protein sequence ID" value="KAF6738294.1"/>
    <property type="molecule type" value="Genomic_DNA"/>
</dbReference>
<sequence length="163" mass="18628">MWVTPPVSTWVPKIVLYRFKLKVFSTIHLLRWHLKKTELKKVGSSLCHHLGTKVVVYIFKVKVSSTIDLLGHRLKILSKKRVAHPFSTWVPKVVLYRSKLKVSSTIFLLRCRLVKTVPKRGGSSPCQHLSTRGSLIQTQSQDFQFHRSVLTLSKKTAPKKSGS</sequence>